<organism evidence="1 2">
    <name type="scientific">Alterisphingorhabdus coralli</name>
    <dbReference type="NCBI Taxonomy" id="3071408"/>
    <lineage>
        <taxon>Bacteria</taxon>
        <taxon>Pseudomonadati</taxon>
        <taxon>Pseudomonadota</taxon>
        <taxon>Alphaproteobacteria</taxon>
        <taxon>Sphingomonadales</taxon>
        <taxon>Sphingomonadaceae</taxon>
        <taxon>Alterisphingorhabdus (ex Yan et al. 2024)</taxon>
    </lineage>
</organism>
<dbReference type="EMBL" id="CP136594">
    <property type="protein sequence ID" value="WOE76341.1"/>
    <property type="molecule type" value="Genomic_DNA"/>
</dbReference>
<evidence type="ECO:0000313" key="1">
    <source>
        <dbReference type="EMBL" id="WOE76341.1"/>
    </source>
</evidence>
<reference evidence="1 2" key="1">
    <citation type="submission" date="2023-10" db="EMBL/GenBank/DDBJ databases">
        <title>Complete genome sequence of a Sphingomonadaceae bacterium.</title>
        <authorList>
            <person name="Yan C."/>
        </authorList>
    </citation>
    <scope>NUCLEOTIDE SEQUENCE [LARGE SCALE GENOMIC DNA]</scope>
    <source>
        <strain evidence="1 2">SCSIO 66989</strain>
    </source>
</reference>
<name>A0AA97FA29_9SPHN</name>
<protein>
    <submittedName>
        <fullName evidence="1">Uncharacterized protein</fullName>
    </submittedName>
</protein>
<proteinExistence type="predicted"/>
<evidence type="ECO:0000313" key="2">
    <source>
        <dbReference type="Proteomes" id="UP001302429"/>
    </source>
</evidence>
<dbReference type="KEGG" id="acoa:RB602_06410"/>
<dbReference type="RefSeq" id="WP_317083989.1">
    <property type="nucleotide sequence ID" value="NZ_CP136594.1"/>
</dbReference>
<gene>
    <name evidence="1" type="ORF">RB602_06410</name>
</gene>
<accession>A0AA97FA29</accession>
<dbReference type="Proteomes" id="UP001302429">
    <property type="component" value="Chromosome"/>
</dbReference>
<dbReference type="AlphaFoldDB" id="A0AA97FA29"/>
<sequence>MTQPFVFQAYQAQQSQGPHIGSPQVLARVHRVTLGDSEQRLSSAGFHTQTQGYLGFRWHLAIEPNGAKAGQ</sequence>
<keyword evidence="2" id="KW-1185">Reference proteome</keyword>